<dbReference type="PIRSF" id="PIRSF001771">
    <property type="entry name" value="Cyclin_A_B_D_E"/>
    <property type="match status" value="1"/>
</dbReference>
<dbReference type="CDD" id="cd20567">
    <property type="entry name" value="CYCLIN_AtCycB-like_rpt1"/>
    <property type="match status" value="1"/>
</dbReference>
<dbReference type="OrthoDB" id="5590282at2759"/>
<dbReference type="InterPro" id="IPR048258">
    <property type="entry name" value="Cyclins_cyclin-box"/>
</dbReference>
<dbReference type="AlphaFoldDB" id="A0A2I0AZ44"/>
<gene>
    <name evidence="8" type="primary">CYCB2-2</name>
    <name evidence="8" type="ORF">AXF42_Ash006455</name>
</gene>
<feature type="domain" description="Cyclin C-terminal" evidence="7">
    <location>
        <begin position="324"/>
        <end position="441"/>
    </location>
</feature>
<dbReference type="SUPFAM" id="SSF47954">
    <property type="entry name" value="Cyclin-like"/>
    <property type="match status" value="2"/>
</dbReference>
<evidence type="ECO:0000259" key="7">
    <source>
        <dbReference type="SMART" id="SM01332"/>
    </source>
</evidence>
<dbReference type="EMBL" id="KZ451935">
    <property type="protein sequence ID" value="PKA60821.1"/>
    <property type="molecule type" value="Genomic_DNA"/>
</dbReference>
<proteinExistence type="inferred from homology"/>
<dbReference type="CDD" id="cd20511">
    <property type="entry name" value="CYCLIN_AtCycB-like_rpt2"/>
    <property type="match status" value="1"/>
</dbReference>
<dbReference type="FunFam" id="1.10.472.10:FF:000032">
    <property type="entry name" value="G2/mitotic-specific cyclin-1"/>
    <property type="match status" value="1"/>
</dbReference>
<dbReference type="Gene3D" id="1.10.472.10">
    <property type="entry name" value="Cyclin-like"/>
    <property type="match status" value="2"/>
</dbReference>
<dbReference type="InterPro" id="IPR036915">
    <property type="entry name" value="Cyclin-like_sf"/>
</dbReference>
<evidence type="ECO:0000256" key="4">
    <source>
        <dbReference type="ARBA" id="ARBA00023306"/>
    </source>
</evidence>
<keyword evidence="9" id="KW-1185">Reference proteome</keyword>
<protein>
    <submittedName>
        <fullName evidence="8">Cyclin-B2-2</fullName>
    </submittedName>
</protein>
<dbReference type="SMART" id="SM01332">
    <property type="entry name" value="Cyclin_C"/>
    <property type="match status" value="1"/>
</dbReference>
<dbReference type="Pfam" id="PF02984">
    <property type="entry name" value="Cyclin_C"/>
    <property type="match status" value="1"/>
</dbReference>
<accession>A0A2I0AZ44</accession>
<organism evidence="8 9">
    <name type="scientific">Apostasia shenzhenica</name>
    <dbReference type="NCBI Taxonomy" id="1088818"/>
    <lineage>
        <taxon>Eukaryota</taxon>
        <taxon>Viridiplantae</taxon>
        <taxon>Streptophyta</taxon>
        <taxon>Embryophyta</taxon>
        <taxon>Tracheophyta</taxon>
        <taxon>Spermatophyta</taxon>
        <taxon>Magnoliopsida</taxon>
        <taxon>Liliopsida</taxon>
        <taxon>Asparagales</taxon>
        <taxon>Orchidaceae</taxon>
        <taxon>Apostasioideae</taxon>
        <taxon>Apostasia</taxon>
    </lineage>
</organism>
<evidence type="ECO:0000256" key="3">
    <source>
        <dbReference type="ARBA" id="ARBA00023127"/>
    </source>
</evidence>
<dbReference type="Proteomes" id="UP000236161">
    <property type="component" value="Unassembled WGS sequence"/>
</dbReference>
<dbReference type="InterPro" id="IPR046965">
    <property type="entry name" value="Cyclin_A/B-like"/>
</dbReference>
<keyword evidence="3 5" id="KW-0195">Cyclin</keyword>
<keyword evidence="2" id="KW-0132">Cell division</keyword>
<dbReference type="GO" id="GO:0010332">
    <property type="term" value="P:response to gamma radiation"/>
    <property type="evidence" value="ECO:0007669"/>
    <property type="project" value="UniProtKB-ARBA"/>
</dbReference>
<dbReference type="FunFam" id="1.10.472.10:FF:000001">
    <property type="entry name" value="G2/mitotic-specific cyclin"/>
    <property type="match status" value="1"/>
</dbReference>
<dbReference type="PANTHER" id="PTHR10177">
    <property type="entry name" value="CYCLINS"/>
    <property type="match status" value="1"/>
</dbReference>
<comment type="similarity">
    <text evidence="1">Belongs to the cyclin family. Cyclin AB subfamily.</text>
</comment>
<sequence length="449" mass="51096">MEKRVENERVVVMRSKSSQGFPMEGVKFSAEIGGILNRRALRDINNVVSGGGGITGAPYPAIFKRGSADVLPDDNRNQSNIVGHRPITRKFAATLARKSQDCAKVFVDLSNTNARLKPIGSERQRRSQPAQTSITVDICDAIDVDDFVSPDDIPLPMVEEIEDTEVDMEDLEAGILKEIDASDSKNPLAVVRYVEEIYCFYRKSEDLSCVPPNYMSNQFDINERMRAILIDWLIEVHYKFELMDETLFLTVNIIDRFLARQSVVRKKLQLVGVTAMLLACKYEEVMVPVVEDLILISDRAYTREEVLQMEILMVNTLQFNMSVPTPYVFMRRFLKAAQSDRKLELLSSYIIELCMIEYEMLKFRPSMLAAAAVYTAQCSLRGLKHWSRTNELCSRYSECQLLECSRMMVDYHQKAGKGKLTGVHRKYSTFKFGCAAKSEPALFLLDMTT</sequence>
<dbReference type="SMART" id="SM00385">
    <property type="entry name" value="CYCLIN"/>
    <property type="match status" value="2"/>
</dbReference>
<reference evidence="8 9" key="1">
    <citation type="journal article" date="2017" name="Nature">
        <title>The Apostasia genome and the evolution of orchids.</title>
        <authorList>
            <person name="Zhang G.Q."/>
            <person name="Liu K.W."/>
            <person name="Li Z."/>
            <person name="Lohaus R."/>
            <person name="Hsiao Y.Y."/>
            <person name="Niu S.C."/>
            <person name="Wang J.Y."/>
            <person name="Lin Y.C."/>
            <person name="Xu Q."/>
            <person name="Chen L.J."/>
            <person name="Yoshida K."/>
            <person name="Fujiwara S."/>
            <person name="Wang Z.W."/>
            <person name="Zhang Y.Q."/>
            <person name="Mitsuda N."/>
            <person name="Wang M."/>
            <person name="Liu G.H."/>
            <person name="Pecoraro L."/>
            <person name="Huang H.X."/>
            <person name="Xiao X.J."/>
            <person name="Lin M."/>
            <person name="Wu X.Y."/>
            <person name="Wu W.L."/>
            <person name="Chen Y.Y."/>
            <person name="Chang S.B."/>
            <person name="Sakamoto S."/>
            <person name="Ohme-Takagi M."/>
            <person name="Yagi M."/>
            <person name="Zeng S.J."/>
            <person name="Shen C.Y."/>
            <person name="Yeh C.M."/>
            <person name="Luo Y.B."/>
            <person name="Tsai W.C."/>
            <person name="Van de Peer Y."/>
            <person name="Liu Z.J."/>
        </authorList>
    </citation>
    <scope>NUCLEOTIDE SEQUENCE [LARGE SCALE GENOMIC DNA]</scope>
    <source>
        <strain evidence="9">cv. Shenzhen</strain>
        <tissue evidence="8">Stem</tissue>
    </source>
</reference>
<feature type="domain" description="Cyclin-like" evidence="6">
    <location>
        <begin position="231"/>
        <end position="315"/>
    </location>
</feature>
<dbReference type="Pfam" id="PF00134">
    <property type="entry name" value="Cyclin_N"/>
    <property type="match status" value="1"/>
</dbReference>
<dbReference type="PROSITE" id="PS00292">
    <property type="entry name" value="CYCLINS"/>
    <property type="match status" value="1"/>
</dbReference>
<dbReference type="STRING" id="1088818.A0A2I0AZ44"/>
<dbReference type="InterPro" id="IPR013763">
    <property type="entry name" value="Cyclin-like_dom"/>
</dbReference>
<keyword evidence="4" id="KW-0131">Cell cycle</keyword>
<evidence type="ECO:0000313" key="8">
    <source>
        <dbReference type="EMBL" id="PKA60821.1"/>
    </source>
</evidence>
<dbReference type="GO" id="GO:0044772">
    <property type="term" value="P:mitotic cell cycle phase transition"/>
    <property type="evidence" value="ECO:0007669"/>
    <property type="project" value="InterPro"/>
</dbReference>
<feature type="domain" description="Cyclin-like" evidence="6">
    <location>
        <begin position="328"/>
        <end position="410"/>
    </location>
</feature>
<name>A0A2I0AZ44_9ASPA</name>
<dbReference type="GO" id="GO:0051301">
    <property type="term" value="P:cell division"/>
    <property type="evidence" value="ECO:0007669"/>
    <property type="project" value="UniProtKB-KW"/>
</dbReference>
<dbReference type="GO" id="GO:0016538">
    <property type="term" value="F:cyclin-dependent protein serine/threonine kinase regulator activity"/>
    <property type="evidence" value="ECO:0007669"/>
    <property type="project" value="InterPro"/>
</dbReference>
<dbReference type="InterPro" id="IPR039361">
    <property type="entry name" value="Cyclin"/>
</dbReference>
<evidence type="ECO:0000259" key="6">
    <source>
        <dbReference type="SMART" id="SM00385"/>
    </source>
</evidence>
<dbReference type="InterPro" id="IPR006671">
    <property type="entry name" value="Cyclin_N"/>
</dbReference>
<evidence type="ECO:0000256" key="5">
    <source>
        <dbReference type="RuleBase" id="RU000383"/>
    </source>
</evidence>
<dbReference type="InterPro" id="IPR004367">
    <property type="entry name" value="Cyclin_C-dom"/>
</dbReference>
<evidence type="ECO:0000256" key="1">
    <source>
        <dbReference type="ARBA" id="ARBA00006955"/>
    </source>
</evidence>
<evidence type="ECO:0000313" key="9">
    <source>
        <dbReference type="Proteomes" id="UP000236161"/>
    </source>
</evidence>
<evidence type="ECO:0000256" key="2">
    <source>
        <dbReference type="ARBA" id="ARBA00022618"/>
    </source>
</evidence>